<dbReference type="Pfam" id="PF06580">
    <property type="entry name" value="His_kinase"/>
    <property type="match status" value="1"/>
</dbReference>
<protein>
    <submittedName>
        <fullName evidence="3">Histidine kinase</fullName>
    </submittedName>
</protein>
<dbReference type="EMBL" id="CP095049">
    <property type="protein sequence ID" value="UOQ51274.1"/>
    <property type="molecule type" value="Genomic_DNA"/>
</dbReference>
<proteinExistence type="predicted"/>
<organism evidence="3 4">
    <name type="scientific">Hymenobacter cellulosivorans</name>
    <dbReference type="NCBI Taxonomy" id="2932249"/>
    <lineage>
        <taxon>Bacteria</taxon>
        <taxon>Pseudomonadati</taxon>
        <taxon>Bacteroidota</taxon>
        <taxon>Cytophagia</taxon>
        <taxon>Cytophagales</taxon>
        <taxon>Hymenobacteraceae</taxon>
        <taxon>Hymenobacter</taxon>
    </lineage>
</organism>
<feature type="transmembrane region" description="Helical" evidence="1">
    <location>
        <begin position="111"/>
        <end position="129"/>
    </location>
</feature>
<keyword evidence="3" id="KW-0808">Transferase</keyword>
<dbReference type="InterPro" id="IPR050640">
    <property type="entry name" value="Bact_2-comp_sensor_kinase"/>
</dbReference>
<name>A0ABY4F465_9BACT</name>
<evidence type="ECO:0000256" key="1">
    <source>
        <dbReference type="SAM" id="Phobius"/>
    </source>
</evidence>
<reference evidence="3 4" key="1">
    <citation type="submission" date="2022-04" db="EMBL/GenBank/DDBJ databases">
        <title>Hymenobacter sp. isolated from the air.</title>
        <authorList>
            <person name="Won M."/>
            <person name="Lee C.-M."/>
            <person name="Woen H.-Y."/>
            <person name="Kwon S.-W."/>
        </authorList>
    </citation>
    <scope>NUCLEOTIDE SEQUENCE [LARGE SCALE GENOMIC DNA]</scope>
    <source>
        <strain evidence="4">5116 S-27</strain>
    </source>
</reference>
<keyword evidence="1" id="KW-1133">Transmembrane helix</keyword>
<keyword evidence="4" id="KW-1185">Reference proteome</keyword>
<evidence type="ECO:0000313" key="4">
    <source>
        <dbReference type="Proteomes" id="UP000831785"/>
    </source>
</evidence>
<feature type="transmembrane region" description="Helical" evidence="1">
    <location>
        <begin position="31"/>
        <end position="49"/>
    </location>
</feature>
<gene>
    <name evidence="3" type="ORF">MUN80_16090</name>
</gene>
<dbReference type="PANTHER" id="PTHR34220">
    <property type="entry name" value="SENSOR HISTIDINE KINASE YPDA"/>
    <property type="match status" value="1"/>
</dbReference>
<feature type="transmembrane region" description="Helical" evidence="1">
    <location>
        <begin position="7"/>
        <end position="25"/>
    </location>
</feature>
<keyword evidence="1" id="KW-0472">Membrane</keyword>
<dbReference type="RefSeq" id="WP_244714484.1">
    <property type="nucleotide sequence ID" value="NZ_CP095049.1"/>
</dbReference>
<feature type="transmembrane region" description="Helical" evidence="1">
    <location>
        <begin position="69"/>
        <end position="91"/>
    </location>
</feature>
<evidence type="ECO:0000259" key="2">
    <source>
        <dbReference type="Pfam" id="PF06580"/>
    </source>
</evidence>
<keyword evidence="1" id="KW-0812">Transmembrane</keyword>
<dbReference type="PANTHER" id="PTHR34220:SF7">
    <property type="entry name" value="SENSOR HISTIDINE KINASE YPDA"/>
    <property type="match status" value="1"/>
</dbReference>
<sequence>MPLKNKLNSFIWTFFTLGVLLQLSFSKELPLSSALLCTGCIVLTLRIYIQSISAKLVQGFTARLNSVQLAALIIASCFVVALILSLENYAVIKLTMQETAAADILKNSTPVFFGFFIVSGFVSGLSYLLERYKDSLIKDKELEVLKRKALEMELSLLRNQLSPHFTFNVLNNLQFLIRKDQQKALRLLSTYSRILRYYIYESQKEFITVDDEVSFLKQYFDLEINRYVDKLQIVSEWNVIENSFQITPFILSAFVENAFKHVLPAQMGEYFIRQTCTLTEQGNLIFEITNTFDKHVRAGKPQGVGLKHVRERLSLAYPNRYALAVQEIGDIFCVKLELRLYL</sequence>
<dbReference type="Proteomes" id="UP000831785">
    <property type="component" value="Chromosome"/>
</dbReference>
<evidence type="ECO:0000313" key="3">
    <source>
        <dbReference type="EMBL" id="UOQ51274.1"/>
    </source>
</evidence>
<dbReference type="GO" id="GO:0016301">
    <property type="term" value="F:kinase activity"/>
    <property type="evidence" value="ECO:0007669"/>
    <property type="project" value="UniProtKB-KW"/>
</dbReference>
<feature type="domain" description="Signal transduction histidine kinase internal region" evidence="2">
    <location>
        <begin position="152"/>
        <end position="231"/>
    </location>
</feature>
<keyword evidence="3" id="KW-0418">Kinase</keyword>
<dbReference type="InterPro" id="IPR010559">
    <property type="entry name" value="Sig_transdc_His_kin_internal"/>
</dbReference>
<accession>A0ABY4F465</accession>